<dbReference type="RefSeq" id="XP_040694588.1">
    <property type="nucleotide sequence ID" value="XM_040838724.1"/>
</dbReference>
<dbReference type="SMART" id="SM00066">
    <property type="entry name" value="GAL4"/>
    <property type="match status" value="1"/>
</dbReference>
<dbReference type="InterPro" id="IPR001138">
    <property type="entry name" value="Zn2Cys6_DnaBD"/>
</dbReference>
<reference evidence="7" key="1">
    <citation type="journal article" date="2017" name="Genome Biol.">
        <title>Comparative genomics reveals high biological diversity and specific adaptations in the industrially and medically important fungal genus Aspergillus.</title>
        <authorList>
            <person name="de Vries R.P."/>
            <person name="Riley R."/>
            <person name="Wiebenga A."/>
            <person name="Aguilar-Osorio G."/>
            <person name="Amillis S."/>
            <person name="Uchima C.A."/>
            <person name="Anderluh G."/>
            <person name="Asadollahi M."/>
            <person name="Askin M."/>
            <person name="Barry K."/>
            <person name="Battaglia E."/>
            <person name="Bayram O."/>
            <person name="Benocci T."/>
            <person name="Braus-Stromeyer S.A."/>
            <person name="Caldana C."/>
            <person name="Canovas D."/>
            <person name="Cerqueira G.C."/>
            <person name="Chen F."/>
            <person name="Chen W."/>
            <person name="Choi C."/>
            <person name="Clum A."/>
            <person name="Dos Santos R.A."/>
            <person name="Damasio A.R."/>
            <person name="Diallinas G."/>
            <person name="Emri T."/>
            <person name="Fekete E."/>
            <person name="Flipphi M."/>
            <person name="Freyberg S."/>
            <person name="Gallo A."/>
            <person name="Gournas C."/>
            <person name="Habgood R."/>
            <person name="Hainaut M."/>
            <person name="Harispe M.L."/>
            <person name="Henrissat B."/>
            <person name="Hilden K.S."/>
            <person name="Hope R."/>
            <person name="Hossain A."/>
            <person name="Karabika E."/>
            <person name="Karaffa L."/>
            <person name="Karanyi Z."/>
            <person name="Krasevec N."/>
            <person name="Kuo A."/>
            <person name="Kusch H."/>
            <person name="LaButti K."/>
            <person name="Lagendijk E.L."/>
            <person name="Lapidus A."/>
            <person name="Levasseur A."/>
            <person name="Lindquist E."/>
            <person name="Lipzen A."/>
            <person name="Logrieco A.F."/>
            <person name="MacCabe A."/>
            <person name="Maekelae M.R."/>
            <person name="Malavazi I."/>
            <person name="Melin P."/>
            <person name="Meyer V."/>
            <person name="Mielnichuk N."/>
            <person name="Miskei M."/>
            <person name="Molnar A.P."/>
            <person name="Mule G."/>
            <person name="Ngan C.Y."/>
            <person name="Orejas M."/>
            <person name="Orosz E."/>
            <person name="Ouedraogo J.P."/>
            <person name="Overkamp K.M."/>
            <person name="Park H.-S."/>
            <person name="Perrone G."/>
            <person name="Piumi F."/>
            <person name="Punt P.J."/>
            <person name="Ram A.F."/>
            <person name="Ramon A."/>
            <person name="Rauscher S."/>
            <person name="Record E."/>
            <person name="Riano-Pachon D.M."/>
            <person name="Robert V."/>
            <person name="Roehrig J."/>
            <person name="Ruller R."/>
            <person name="Salamov A."/>
            <person name="Salih N.S."/>
            <person name="Samson R.A."/>
            <person name="Sandor E."/>
            <person name="Sanguinetti M."/>
            <person name="Schuetze T."/>
            <person name="Sepcic K."/>
            <person name="Shelest E."/>
            <person name="Sherlock G."/>
            <person name="Sophianopoulou V."/>
            <person name="Squina F.M."/>
            <person name="Sun H."/>
            <person name="Susca A."/>
            <person name="Todd R.B."/>
            <person name="Tsang A."/>
            <person name="Unkles S.E."/>
            <person name="van de Wiele N."/>
            <person name="van Rossen-Uffink D."/>
            <person name="Oliveira J.V."/>
            <person name="Vesth T.C."/>
            <person name="Visser J."/>
            <person name="Yu J.-H."/>
            <person name="Zhou M."/>
            <person name="Andersen M.R."/>
            <person name="Archer D.B."/>
            <person name="Baker S.E."/>
            <person name="Benoit I."/>
            <person name="Brakhage A.A."/>
            <person name="Braus G.H."/>
            <person name="Fischer R."/>
            <person name="Frisvad J.C."/>
            <person name="Goldman G.H."/>
            <person name="Houbraken J."/>
            <person name="Oakley B."/>
            <person name="Pocsi I."/>
            <person name="Scazzocchio C."/>
            <person name="Seiboth B."/>
            <person name="vanKuyk P.A."/>
            <person name="Wortman J."/>
            <person name="Dyer P.S."/>
            <person name="Grigoriev I.V."/>
        </authorList>
    </citation>
    <scope>NUCLEOTIDE SEQUENCE [LARGE SCALE GENOMIC DNA]</scope>
    <source>
        <strain evidence="7">DTO 134E9</strain>
    </source>
</reference>
<dbReference type="Pfam" id="PF00172">
    <property type="entry name" value="Zn_clus"/>
    <property type="match status" value="1"/>
</dbReference>
<dbReference type="AlphaFoldDB" id="A0A1L9S181"/>
<dbReference type="PROSITE" id="PS50048">
    <property type="entry name" value="ZN2_CY6_FUNGAL_2"/>
    <property type="match status" value="1"/>
</dbReference>
<evidence type="ECO:0000256" key="2">
    <source>
        <dbReference type="ARBA" id="ARBA00023125"/>
    </source>
</evidence>
<dbReference type="InterPro" id="IPR021858">
    <property type="entry name" value="Fun_TF"/>
</dbReference>
<dbReference type="OrthoDB" id="4937900at2759"/>
<dbReference type="PROSITE" id="PS00463">
    <property type="entry name" value="ZN2_CY6_FUNGAL_1"/>
    <property type="match status" value="1"/>
</dbReference>
<accession>A0A1L9S181</accession>
<evidence type="ECO:0000256" key="4">
    <source>
        <dbReference type="ARBA" id="ARBA00023242"/>
    </source>
</evidence>
<keyword evidence="4" id="KW-0539">Nucleus</keyword>
<keyword evidence="1" id="KW-0805">Transcription regulation</keyword>
<sequence length="374" mass="42618">MPPRRTHHKSRHGCLSCKKKRVKCGEERPSCVYCAERGLVCEYASVAPLAWHSWNIKLHSKDQSLGPLPDTTGNEGNSTVSRDNLQDQELMMQWCTSTYRSLSRNTSLEWIWQYTIPRESFQHAFLNHGILSLSALHLAITSHKDQRERYLKAAQHHHTHAVPGLLHAVGELHQNNSNAIYAASNVMIIFAFAFPLIVQPCQPGTALDDLFQVFHVVRSSMAVLQEMIDWVRSGILSPLMSKQEDTTALSPELENVIHTLKKTNSTLNHSDAASDAAIEQLRPALGNMLKDEGATMTVFLWVFAIPAPFVEMLRARRPFAMVILAHYAVVMYHLRRFWWMGDWGRRVCEEIYDSLEPEWRARVVWVVDIIKTGA</sequence>
<dbReference type="CDD" id="cd00067">
    <property type="entry name" value="GAL4"/>
    <property type="match status" value="1"/>
</dbReference>
<dbReference type="GO" id="GO:0001228">
    <property type="term" value="F:DNA-binding transcription activator activity, RNA polymerase II-specific"/>
    <property type="evidence" value="ECO:0007669"/>
    <property type="project" value="TreeGrafter"/>
</dbReference>
<evidence type="ECO:0000259" key="5">
    <source>
        <dbReference type="PROSITE" id="PS50048"/>
    </source>
</evidence>
<evidence type="ECO:0000313" key="6">
    <source>
        <dbReference type="EMBL" id="OJJ40912.1"/>
    </source>
</evidence>
<dbReference type="InterPro" id="IPR036864">
    <property type="entry name" value="Zn2-C6_fun-type_DNA-bd_sf"/>
</dbReference>
<dbReference type="PANTHER" id="PTHR47784">
    <property type="entry name" value="STEROL UPTAKE CONTROL PROTEIN 2"/>
    <property type="match status" value="1"/>
</dbReference>
<keyword evidence="3" id="KW-0804">Transcription</keyword>
<dbReference type="PRINTS" id="PR00755">
    <property type="entry name" value="AFLATOXINBRP"/>
</dbReference>
<dbReference type="InterPro" id="IPR053157">
    <property type="entry name" value="Sterol_Uptake_Regulator"/>
</dbReference>
<dbReference type="STRING" id="1073089.A0A1L9S181"/>
<dbReference type="VEuPathDB" id="FungiDB:ASPWEDRAFT_64251"/>
<dbReference type="SUPFAM" id="SSF57701">
    <property type="entry name" value="Zn2/Cys6 DNA-binding domain"/>
    <property type="match status" value="1"/>
</dbReference>
<dbReference type="Gene3D" id="4.10.240.10">
    <property type="entry name" value="Zn(2)-C6 fungal-type DNA-binding domain"/>
    <property type="match status" value="1"/>
</dbReference>
<organism evidence="6 7">
    <name type="scientific">Aspergillus wentii DTO 134E9</name>
    <dbReference type="NCBI Taxonomy" id="1073089"/>
    <lineage>
        <taxon>Eukaryota</taxon>
        <taxon>Fungi</taxon>
        <taxon>Dikarya</taxon>
        <taxon>Ascomycota</taxon>
        <taxon>Pezizomycotina</taxon>
        <taxon>Eurotiomycetes</taxon>
        <taxon>Eurotiomycetidae</taxon>
        <taxon>Eurotiales</taxon>
        <taxon>Aspergillaceae</taxon>
        <taxon>Aspergillus</taxon>
        <taxon>Aspergillus subgen. Cremei</taxon>
    </lineage>
</organism>
<dbReference type="EMBL" id="KV878209">
    <property type="protein sequence ID" value="OJJ40912.1"/>
    <property type="molecule type" value="Genomic_DNA"/>
</dbReference>
<dbReference type="GO" id="GO:0003677">
    <property type="term" value="F:DNA binding"/>
    <property type="evidence" value="ECO:0007669"/>
    <property type="project" value="UniProtKB-KW"/>
</dbReference>
<protein>
    <recommendedName>
        <fullName evidence="5">Zn(2)-C6 fungal-type domain-containing protein</fullName>
    </recommendedName>
</protein>
<proteinExistence type="predicted"/>
<gene>
    <name evidence="6" type="ORF">ASPWEDRAFT_64251</name>
</gene>
<keyword evidence="7" id="KW-1185">Reference proteome</keyword>
<evidence type="ECO:0000256" key="3">
    <source>
        <dbReference type="ARBA" id="ARBA00023163"/>
    </source>
</evidence>
<dbReference type="GeneID" id="63754572"/>
<dbReference type="Pfam" id="PF11951">
    <property type="entry name" value="Fungal_trans_2"/>
    <property type="match status" value="1"/>
</dbReference>
<name>A0A1L9S181_ASPWE</name>
<dbReference type="Proteomes" id="UP000184383">
    <property type="component" value="Unassembled WGS sequence"/>
</dbReference>
<evidence type="ECO:0000313" key="7">
    <source>
        <dbReference type="Proteomes" id="UP000184383"/>
    </source>
</evidence>
<dbReference type="PANTHER" id="PTHR47784:SF13">
    <property type="entry name" value="ZN(II)2CYS6 TRANSCRIPTION FACTOR (EUROFUNG)"/>
    <property type="match status" value="1"/>
</dbReference>
<feature type="domain" description="Zn(2)-C6 fungal-type" evidence="5">
    <location>
        <begin position="13"/>
        <end position="43"/>
    </location>
</feature>
<keyword evidence="2" id="KW-0238">DNA-binding</keyword>
<dbReference type="GO" id="GO:0008270">
    <property type="term" value="F:zinc ion binding"/>
    <property type="evidence" value="ECO:0007669"/>
    <property type="project" value="InterPro"/>
</dbReference>
<evidence type="ECO:0000256" key="1">
    <source>
        <dbReference type="ARBA" id="ARBA00023015"/>
    </source>
</evidence>